<protein>
    <recommendedName>
        <fullName evidence="3">YMGG-like Gly-zipper domain-containing protein</fullName>
    </recommendedName>
</protein>
<keyword evidence="5" id="KW-1185">Reference proteome</keyword>
<gene>
    <name evidence="4" type="ORF">DIC66_17725</name>
</gene>
<dbReference type="EMBL" id="QFZK01000014">
    <property type="protein sequence ID" value="RFO95636.1"/>
    <property type="molecule type" value="Genomic_DNA"/>
</dbReference>
<dbReference type="InterPro" id="IPR027367">
    <property type="entry name" value="Gly-zipper_YMGG"/>
</dbReference>
<evidence type="ECO:0000256" key="2">
    <source>
        <dbReference type="SAM" id="SignalP"/>
    </source>
</evidence>
<comment type="caution">
    <text evidence="4">The sequence shown here is derived from an EMBL/GenBank/DDBJ whole genome shotgun (WGS) entry which is preliminary data.</text>
</comment>
<accession>A0A3E1R8E9</accession>
<dbReference type="AlphaFoldDB" id="A0A3E1R8E9"/>
<feature type="region of interest" description="Disordered" evidence="1">
    <location>
        <begin position="137"/>
        <end position="172"/>
    </location>
</feature>
<evidence type="ECO:0000256" key="1">
    <source>
        <dbReference type="SAM" id="MobiDB-lite"/>
    </source>
</evidence>
<evidence type="ECO:0000313" key="4">
    <source>
        <dbReference type="EMBL" id="RFO95636.1"/>
    </source>
</evidence>
<feature type="chain" id="PRO_5017691845" description="YMGG-like Gly-zipper domain-containing protein" evidence="2">
    <location>
        <begin position="32"/>
        <end position="172"/>
    </location>
</feature>
<organism evidence="4 5">
    <name type="scientific">Rhodoferax lacus</name>
    <dbReference type="NCBI Taxonomy" id="2184758"/>
    <lineage>
        <taxon>Bacteria</taxon>
        <taxon>Pseudomonadati</taxon>
        <taxon>Pseudomonadota</taxon>
        <taxon>Betaproteobacteria</taxon>
        <taxon>Burkholderiales</taxon>
        <taxon>Comamonadaceae</taxon>
        <taxon>Rhodoferax</taxon>
    </lineage>
</organism>
<dbReference type="Pfam" id="PF13441">
    <property type="entry name" value="Gly-zipper_YMGG"/>
    <property type="match status" value="1"/>
</dbReference>
<dbReference type="Proteomes" id="UP000260665">
    <property type="component" value="Unassembled WGS sequence"/>
</dbReference>
<feature type="signal peptide" evidence="2">
    <location>
        <begin position="1"/>
        <end position="31"/>
    </location>
</feature>
<reference evidence="4 5" key="1">
    <citation type="submission" date="2018-05" db="EMBL/GenBank/DDBJ databases">
        <title>Rhodoferax soyangensis sp.nov., isolated from an oligotrophic freshwater lake.</title>
        <authorList>
            <person name="Park M."/>
        </authorList>
    </citation>
    <scope>NUCLEOTIDE SEQUENCE [LARGE SCALE GENOMIC DNA]</scope>
    <source>
        <strain evidence="4 5">IMCC26218</strain>
    </source>
</reference>
<sequence>MFTSARSNTTLRASAVLALALTGLAGQAAHADNLNPILGGGLGAMAGAFIGQSMGGRDGAMIGAAVGGVAGVSIASNNGYRRQESVRTVVYDQPYRQAPVYAAPVYAAPVVVAPSYGYRVVERVNYYPVHDYGRRGWGGHDHGHDDRSWGRRDEYRHDDHRGGDHRGWDRRD</sequence>
<proteinExistence type="predicted"/>
<evidence type="ECO:0000259" key="3">
    <source>
        <dbReference type="Pfam" id="PF13441"/>
    </source>
</evidence>
<feature type="domain" description="YMGG-like Gly-zipper" evidence="3">
    <location>
        <begin position="38"/>
        <end position="75"/>
    </location>
</feature>
<dbReference type="RefSeq" id="WP_117179428.1">
    <property type="nucleotide sequence ID" value="NZ_QFZK01000014.1"/>
</dbReference>
<evidence type="ECO:0000313" key="5">
    <source>
        <dbReference type="Proteomes" id="UP000260665"/>
    </source>
</evidence>
<name>A0A3E1R8E9_9BURK</name>
<keyword evidence="2" id="KW-0732">Signal</keyword>